<keyword evidence="4" id="KW-0904">Protein phosphatase</keyword>
<keyword evidence="8" id="KW-1185">Reference proteome</keyword>
<feature type="active site" description="Proton donor" evidence="5">
    <location>
        <position position="123"/>
    </location>
</feature>
<evidence type="ECO:0000256" key="2">
    <source>
        <dbReference type="ARBA" id="ARBA00013064"/>
    </source>
</evidence>
<dbReference type="PRINTS" id="PR00719">
    <property type="entry name" value="LMWPTPASE"/>
</dbReference>
<reference evidence="7" key="1">
    <citation type="journal article" date="2021" name="ISME J.">
        <title>Genomic evolution of the class Acidithiobacillia: deep-branching Proteobacteria living in extreme acidic conditions.</title>
        <authorList>
            <person name="Moya-Beltran A."/>
            <person name="Beard S."/>
            <person name="Rojas-Villalobos C."/>
            <person name="Issotta F."/>
            <person name="Gallardo Y."/>
            <person name="Ulloa R."/>
            <person name="Giaveno A."/>
            <person name="Degli Esposti M."/>
            <person name="Johnson D.B."/>
            <person name="Quatrini R."/>
        </authorList>
    </citation>
    <scope>NUCLEOTIDE SEQUENCE</scope>
    <source>
        <strain evidence="7">VAN18-1</strain>
    </source>
</reference>
<dbReference type="SUPFAM" id="SSF52788">
    <property type="entry name" value="Phosphotyrosine protein phosphatases I"/>
    <property type="match status" value="1"/>
</dbReference>
<evidence type="ECO:0000256" key="5">
    <source>
        <dbReference type="PIRSR" id="PIRSR617867-1"/>
    </source>
</evidence>
<evidence type="ECO:0000256" key="1">
    <source>
        <dbReference type="ARBA" id="ARBA00011063"/>
    </source>
</evidence>
<dbReference type="Proteomes" id="UP001197378">
    <property type="component" value="Unassembled WGS sequence"/>
</dbReference>
<dbReference type="PANTHER" id="PTHR11717:SF7">
    <property type="entry name" value="LOW MOLECULAR WEIGHT PHOSPHOTYROSINE PROTEIN PHOSPHATASE"/>
    <property type="match status" value="1"/>
</dbReference>
<dbReference type="EMBL" id="JAAXYO010000051">
    <property type="protein sequence ID" value="MBU2787665.1"/>
    <property type="molecule type" value="Genomic_DNA"/>
</dbReference>
<evidence type="ECO:0000256" key="4">
    <source>
        <dbReference type="ARBA" id="ARBA00022912"/>
    </source>
</evidence>
<dbReference type="AlphaFoldDB" id="A0AAE2YPL4"/>
<name>A0AAE2YPL4_9PROT</name>
<feature type="active site" description="Nucleophile" evidence="5">
    <location>
        <position position="13"/>
    </location>
</feature>
<sequence length="158" mass="17727">MKILLVCLGNICRSPMAEGVFRQLAEQRGLDWQIDSAGTADYHVGEAPDRRAQRASAEVGIAIENLRGRQVEKSDFTRFDWILALDRANLRALQSLAPAGHSARLGLLLDPFLEGREPEEVADPYWGEMEDFRACRAQIEQAAEKFFARTGRLQKNPS</sequence>
<keyword evidence="3" id="KW-0378">Hydrolase</keyword>
<organism evidence="7 8">
    <name type="scientific">Igneacidithiobacillus copahuensis</name>
    <dbReference type="NCBI Taxonomy" id="2724909"/>
    <lineage>
        <taxon>Bacteria</taxon>
        <taxon>Pseudomonadati</taxon>
        <taxon>Pseudomonadota</taxon>
        <taxon>Acidithiobacillia</taxon>
        <taxon>Acidithiobacillales</taxon>
        <taxon>Acidithiobacillaceae</taxon>
        <taxon>Igneacidithiobacillus</taxon>
    </lineage>
</organism>
<evidence type="ECO:0000259" key="6">
    <source>
        <dbReference type="SMART" id="SM00226"/>
    </source>
</evidence>
<dbReference type="InterPro" id="IPR023485">
    <property type="entry name" value="Ptyr_pPase"/>
</dbReference>
<dbReference type="InterPro" id="IPR017867">
    <property type="entry name" value="Tyr_phospatase_low_mol_wt"/>
</dbReference>
<protein>
    <recommendedName>
        <fullName evidence="2">protein-tyrosine-phosphatase</fullName>
        <ecNumber evidence="2">3.1.3.48</ecNumber>
    </recommendedName>
</protein>
<dbReference type="Gene3D" id="3.40.50.2300">
    <property type="match status" value="1"/>
</dbReference>
<comment type="caution">
    <text evidence="7">The sequence shown here is derived from an EMBL/GenBank/DDBJ whole genome shotgun (WGS) entry which is preliminary data.</text>
</comment>
<dbReference type="Pfam" id="PF01451">
    <property type="entry name" value="LMWPc"/>
    <property type="match status" value="1"/>
</dbReference>
<evidence type="ECO:0000313" key="7">
    <source>
        <dbReference type="EMBL" id="MBU2787665.1"/>
    </source>
</evidence>
<dbReference type="PANTHER" id="PTHR11717">
    <property type="entry name" value="LOW MOLECULAR WEIGHT PROTEIN TYROSINE PHOSPHATASE"/>
    <property type="match status" value="1"/>
</dbReference>
<dbReference type="SMART" id="SM00226">
    <property type="entry name" value="LMWPc"/>
    <property type="match status" value="1"/>
</dbReference>
<gene>
    <name evidence="7" type="ORF">HFQ13_05500</name>
</gene>
<comment type="similarity">
    <text evidence="1">Belongs to the low molecular weight phosphotyrosine protein phosphatase family.</text>
</comment>
<evidence type="ECO:0000313" key="8">
    <source>
        <dbReference type="Proteomes" id="UP001197378"/>
    </source>
</evidence>
<feature type="domain" description="Phosphotyrosine protein phosphatase I" evidence="6">
    <location>
        <begin position="1"/>
        <end position="149"/>
    </location>
</feature>
<dbReference type="InterPro" id="IPR050438">
    <property type="entry name" value="LMW_PTPase"/>
</dbReference>
<dbReference type="InterPro" id="IPR036196">
    <property type="entry name" value="Ptyr_pPase_sf"/>
</dbReference>
<evidence type="ECO:0000256" key="3">
    <source>
        <dbReference type="ARBA" id="ARBA00022801"/>
    </source>
</evidence>
<accession>A0AAE2YPL4</accession>
<dbReference type="GO" id="GO:0004725">
    <property type="term" value="F:protein tyrosine phosphatase activity"/>
    <property type="evidence" value="ECO:0007669"/>
    <property type="project" value="UniProtKB-EC"/>
</dbReference>
<dbReference type="CDD" id="cd16343">
    <property type="entry name" value="LMWPTP"/>
    <property type="match status" value="1"/>
</dbReference>
<dbReference type="EC" id="3.1.3.48" evidence="2"/>
<feature type="active site" description="Nucleophile" evidence="5">
    <location>
        <position position="7"/>
    </location>
</feature>
<proteinExistence type="inferred from homology"/>